<dbReference type="Pfam" id="PF07647">
    <property type="entry name" value="SAM_2"/>
    <property type="match status" value="1"/>
</dbReference>
<sequence length="234" mass="26155">MSGYVELLEVHPRKSVEVEGDALAWSTRQVCEWLSQLQPGLDADAIGAFAAHHITGDLLHSLTEEHLEKMGVGVIGQRLVLLREMAKLRRKARAKKRFEVLWEAHGVPYKTAYEYLQYKLCGCCMDKPDHYKLTHSSLVLTQKDYSKASGIFSRAKHTRIIDLDTVEHVAVHSERECCDCGCTPDTIEIDLDDEKGLEPLEPITTPHGEGEAIAASIQHAVEEAEAPIADQMVR</sequence>
<dbReference type="AlphaFoldDB" id="A0A7S0IQH1"/>
<gene>
    <name evidence="2" type="ORF">CLEP1334_LOCUS3830</name>
</gene>
<proteinExistence type="predicted"/>
<dbReference type="SUPFAM" id="SSF47769">
    <property type="entry name" value="SAM/Pointed domain"/>
    <property type="match status" value="1"/>
</dbReference>
<evidence type="ECO:0000313" key="2">
    <source>
        <dbReference type="EMBL" id="CAD8528578.1"/>
    </source>
</evidence>
<organism evidence="2">
    <name type="scientific">Calcidiscus leptoporus</name>
    <dbReference type="NCBI Taxonomy" id="127549"/>
    <lineage>
        <taxon>Eukaryota</taxon>
        <taxon>Haptista</taxon>
        <taxon>Haptophyta</taxon>
        <taxon>Prymnesiophyceae</taxon>
        <taxon>Coccolithales</taxon>
        <taxon>Calcidiscaceae</taxon>
        <taxon>Calcidiscus</taxon>
    </lineage>
</organism>
<feature type="domain" description="SAM" evidence="1">
    <location>
        <begin position="25"/>
        <end position="91"/>
    </location>
</feature>
<dbReference type="SMART" id="SM00454">
    <property type="entry name" value="SAM"/>
    <property type="match status" value="1"/>
</dbReference>
<dbReference type="InterPro" id="IPR013761">
    <property type="entry name" value="SAM/pointed_sf"/>
</dbReference>
<accession>A0A7S0IQH1</accession>
<protein>
    <recommendedName>
        <fullName evidence="1">SAM domain-containing protein</fullName>
    </recommendedName>
</protein>
<dbReference type="InterPro" id="IPR001660">
    <property type="entry name" value="SAM"/>
</dbReference>
<evidence type="ECO:0000259" key="1">
    <source>
        <dbReference type="PROSITE" id="PS50105"/>
    </source>
</evidence>
<name>A0A7S0IQH1_9EUKA</name>
<dbReference type="Gene3D" id="1.10.150.50">
    <property type="entry name" value="Transcription Factor, Ets-1"/>
    <property type="match status" value="1"/>
</dbReference>
<dbReference type="PROSITE" id="PS50105">
    <property type="entry name" value="SAM_DOMAIN"/>
    <property type="match status" value="1"/>
</dbReference>
<dbReference type="EMBL" id="HBER01007729">
    <property type="protein sequence ID" value="CAD8528578.1"/>
    <property type="molecule type" value="Transcribed_RNA"/>
</dbReference>
<reference evidence="2" key="1">
    <citation type="submission" date="2021-01" db="EMBL/GenBank/DDBJ databases">
        <authorList>
            <person name="Corre E."/>
            <person name="Pelletier E."/>
            <person name="Niang G."/>
            <person name="Scheremetjew M."/>
            <person name="Finn R."/>
            <person name="Kale V."/>
            <person name="Holt S."/>
            <person name="Cochrane G."/>
            <person name="Meng A."/>
            <person name="Brown T."/>
            <person name="Cohen L."/>
        </authorList>
    </citation>
    <scope>NUCLEOTIDE SEQUENCE</scope>
    <source>
        <strain evidence="2">RCC1130</strain>
    </source>
</reference>